<sequence>MEIKIIHEDSHIIVAEKPPKVPSQEDKSGDVSMLLFLENNLKVKYPKIKKPYIGLVHRLDRPTGGVMVFAKTKEANAYLSEQIREKQLQKSYYAVICGKPDNYKGELRNYLQRLKTVNMSKVVKEKTKKSKEAILEYEVVQSIETEEFGLLTLVKIDLKTGRHHQIRVQFSHVNLPLWGDTKYNKSFVKRSGWTQIALWASRLSFKHPKDKKTYTYISKPKDQYPFNLFQY</sequence>
<dbReference type="GO" id="GO:0003723">
    <property type="term" value="F:RNA binding"/>
    <property type="evidence" value="ECO:0007669"/>
    <property type="project" value="InterPro"/>
</dbReference>
<dbReference type="GO" id="GO:0009982">
    <property type="term" value="F:pseudouridine synthase activity"/>
    <property type="evidence" value="ECO:0007669"/>
    <property type="project" value="InterPro"/>
</dbReference>
<dbReference type="Gene3D" id="3.30.2350.10">
    <property type="entry name" value="Pseudouridine synthase"/>
    <property type="match status" value="1"/>
</dbReference>
<keyword evidence="3" id="KW-0413">Isomerase</keyword>
<reference evidence="7" key="1">
    <citation type="submission" date="2019-12" db="EMBL/GenBank/DDBJ databases">
        <title>Clostridiaceae gen. nov. sp. nov., isolated from sediment in Xinjiang, China.</title>
        <authorList>
            <person name="Zhang R."/>
        </authorList>
    </citation>
    <scope>NUCLEOTIDE SEQUENCE</scope>
    <source>
        <strain evidence="7">D2Q-11</strain>
    </source>
</reference>
<organism evidence="7 8">
    <name type="scientific">Anaeromonas frigoriresistens</name>
    <dbReference type="NCBI Taxonomy" id="2683708"/>
    <lineage>
        <taxon>Bacteria</taxon>
        <taxon>Bacillati</taxon>
        <taxon>Bacillota</taxon>
        <taxon>Tissierellia</taxon>
        <taxon>Tissierellales</taxon>
        <taxon>Thermohalobacteraceae</taxon>
        <taxon>Anaeromonas</taxon>
    </lineage>
</organism>
<evidence type="ECO:0000313" key="7">
    <source>
        <dbReference type="EMBL" id="MBS4538531.1"/>
    </source>
</evidence>
<evidence type="ECO:0000256" key="2">
    <source>
        <dbReference type="ARBA" id="ARBA00010876"/>
    </source>
</evidence>
<dbReference type="PANTHER" id="PTHR21600:SF83">
    <property type="entry name" value="PSEUDOURIDYLATE SYNTHASE RPUSD4, MITOCHONDRIAL"/>
    <property type="match status" value="1"/>
</dbReference>
<dbReference type="SUPFAM" id="SSF55120">
    <property type="entry name" value="Pseudouridine synthase"/>
    <property type="match status" value="1"/>
</dbReference>
<proteinExistence type="inferred from homology"/>
<evidence type="ECO:0000256" key="5">
    <source>
        <dbReference type="ARBA" id="ARBA00033164"/>
    </source>
</evidence>
<dbReference type="Proteomes" id="UP000724672">
    <property type="component" value="Unassembled WGS sequence"/>
</dbReference>
<dbReference type="PANTHER" id="PTHR21600">
    <property type="entry name" value="MITOCHONDRIAL RNA PSEUDOURIDINE SYNTHASE"/>
    <property type="match status" value="1"/>
</dbReference>
<evidence type="ECO:0000256" key="1">
    <source>
        <dbReference type="ARBA" id="ARBA00000073"/>
    </source>
</evidence>
<protein>
    <recommendedName>
        <fullName evidence="4">RNA pseudouridylate synthase</fullName>
    </recommendedName>
    <alternativeName>
        <fullName evidence="5">RNA-uridine isomerase</fullName>
    </alternativeName>
</protein>
<evidence type="ECO:0000259" key="6">
    <source>
        <dbReference type="Pfam" id="PF00849"/>
    </source>
</evidence>
<comment type="similarity">
    <text evidence="2">Belongs to the pseudouridine synthase RluA family.</text>
</comment>
<dbReference type="InterPro" id="IPR006145">
    <property type="entry name" value="PsdUridine_synth_RsuA/RluA"/>
</dbReference>
<evidence type="ECO:0000256" key="3">
    <source>
        <dbReference type="ARBA" id="ARBA00023235"/>
    </source>
</evidence>
<dbReference type="InterPro" id="IPR050188">
    <property type="entry name" value="RluA_PseudoU_synthase"/>
</dbReference>
<evidence type="ECO:0000256" key="4">
    <source>
        <dbReference type="ARBA" id="ARBA00031870"/>
    </source>
</evidence>
<dbReference type="CDD" id="cd02869">
    <property type="entry name" value="PseudoU_synth_RluA_like"/>
    <property type="match status" value="1"/>
</dbReference>
<accession>A0A942UY92</accession>
<dbReference type="EMBL" id="WSFT01000036">
    <property type="protein sequence ID" value="MBS4538531.1"/>
    <property type="molecule type" value="Genomic_DNA"/>
</dbReference>
<name>A0A942UY92_9FIRM</name>
<dbReference type="AlphaFoldDB" id="A0A942UY92"/>
<gene>
    <name evidence="7" type="ORF">GOQ27_08655</name>
</gene>
<dbReference type="GO" id="GO:0006396">
    <property type="term" value="P:RNA processing"/>
    <property type="evidence" value="ECO:0007669"/>
    <property type="project" value="UniProtKB-ARBA"/>
</dbReference>
<feature type="domain" description="Pseudouridine synthase RsuA/RluA-like" evidence="6">
    <location>
        <begin position="11"/>
        <end position="172"/>
    </location>
</feature>
<keyword evidence="8" id="KW-1185">Reference proteome</keyword>
<evidence type="ECO:0000313" key="8">
    <source>
        <dbReference type="Proteomes" id="UP000724672"/>
    </source>
</evidence>
<dbReference type="GO" id="GO:0140098">
    <property type="term" value="F:catalytic activity, acting on RNA"/>
    <property type="evidence" value="ECO:0007669"/>
    <property type="project" value="UniProtKB-ARBA"/>
</dbReference>
<dbReference type="InterPro" id="IPR020103">
    <property type="entry name" value="PsdUridine_synth_cat_dom_sf"/>
</dbReference>
<dbReference type="Pfam" id="PF00849">
    <property type="entry name" value="PseudoU_synth_2"/>
    <property type="match status" value="1"/>
</dbReference>
<comment type="caution">
    <text evidence="7">The sequence shown here is derived from an EMBL/GenBank/DDBJ whole genome shotgun (WGS) entry which is preliminary data.</text>
</comment>
<comment type="catalytic activity">
    <reaction evidence="1">
        <text>a uridine in RNA = a pseudouridine in RNA</text>
        <dbReference type="Rhea" id="RHEA:48348"/>
        <dbReference type="Rhea" id="RHEA-COMP:12068"/>
        <dbReference type="Rhea" id="RHEA-COMP:12069"/>
        <dbReference type="ChEBI" id="CHEBI:65314"/>
        <dbReference type="ChEBI" id="CHEBI:65315"/>
    </reaction>
</comment>
<dbReference type="RefSeq" id="WP_203366456.1">
    <property type="nucleotide sequence ID" value="NZ_WSFT01000036.1"/>
</dbReference>
<dbReference type="GO" id="GO:0001522">
    <property type="term" value="P:pseudouridine synthesis"/>
    <property type="evidence" value="ECO:0007669"/>
    <property type="project" value="InterPro"/>
</dbReference>